<evidence type="ECO:0000256" key="3">
    <source>
        <dbReference type="ARBA" id="ARBA00022490"/>
    </source>
</evidence>
<dbReference type="PANTHER" id="PTHR10623">
    <property type="entry name" value="MICROTUBULE-ASSOCIATED PROTEIN RP/EB FAMILY MEMBER"/>
    <property type="match status" value="1"/>
</dbReference>
<dbReference type="PROSITE" id="PS50021">
    <property type="entry name" value="CH"/>
    <property type="match status" value="1"/>
</dbReference>
<feature type="compositionally biased region" description="Low complexity" evidence="11">
    <location>
        <begin position="565"/>
        <end position="585"/>
    </location>
</feature>
<evidence type="ECO:0000259" key="13">
    <source>
        <dbReference type="PROSITE" id="PS50021"/>
    </source>
</evidence>
<dbReference type="PROSITE" id="PS51230">
    <property type="entry name" value="EB1_C"/>
    <property type="match status" value="1"/>
</dbReference>
<dbReference type="InterPro" id="IPR004953">
    <property type="entry name" value="EB1_C"/>
</dbReference>
<feature type="compositionally biased region" description="Basic and acidic residues" evidence="11">
    <location>
        <begin position="476"/>
        <end position="496"/>
    </location>
</feature>
<feature type="compositionally biased region" description="Polar residues" evidence="11">
    <location>
        <begin position="540"/>
        <end position="560"/>
    </location>
</feature>
<evidence type="ECO:0000256" key="8">
    <source>
        <dbReference type="ARBA" id="ARBA00023306"/>
    </source>
</evidence>
<keyword evidence="15" id="KW-1185">Reference proteome</keyword>
<feature type="coiled-coil region" evidence="10">
    <location>
        <begin position="296"/>
        <end position="330"/>
    </location>
</feature>
<feature type="region of interest" description="Disordered" evidence="11">
    <location>
        <begin position="459"/>
        <end position="511"/>
    </location>
</feature>
<dbReference type="Gene3D" id="1.10.418.10">
    <property type="entry name" value="Calponin-like domain"/>
    <property type="match status" value="1"/>
</dbReference>
<feature type="compositionally biased region" description="Polar residues" evidence="11">
    <location>
        <begin position="377"/>
        <end position="391"/>
    </location>
</feature>
<protein>
    <submittedName>
        <fullName evidence="16">Uncharacterized protein</fullName>
    </submittedName>
</protein>
<feature type="region of interest" description="Disordered" evidence="11">
    <location>
        <begin position="416"/>
        <end position="437"/>
    </location>
</feature>
<evidence type="ECO:0000256" key="11">
    <source>
        <dbReference type="SAM" id="MobiDB-lite"/>
    </source>
</evidence>
<keyword evidence="8" id="KW-0131">Cell cycle</keyword>
<dbReference type="Proteomes" id="UP000887572">
    <property type="component" value="Unplaced"/>
</dbReference>
<evidence type="ECO:0000313" key="15">
    <source>
        <dbReference type="Proteomes" id="UP000887572"/>
    </source>
</evidence>
<keyword evidence="12" id="KW-0732">Signal</keyword>
<dbReference type="WBParaSite" id="Gr19_v10_g1037.t2">
    <property type="protein sequence ID" value="Gr19_v10_g1037.t2"/>
    <property type="gene ID" value="Gr19_v10_g1037"/>
</dbReference>
<dbReference type="GO" id="GO:0005874">
    <property type="term" value="C:microtubule"/>
    <property type="evidence" value="ECO:0007669"/>
    <property type="project" value="UniProtKB-KW"/>
</dbReference>
<feature type="compositionally biased region" description="Low complexity" evidence="11">
    <location>
        <begin position="219"/>
        <end position="229"/>
    </location>
</feature>
<feature type="compositionally biased region" description="Low complexity" evidence="11">
    <location>
        <begin position="182"/>
        <end position="204"/>
    </location>
</feature>
<evidence type="ECO:0000313" key="16">
    <source>
        <dbReference type="WBParaSite" id="Gr19_v10_g1037.t2"/>
    </source>
</evidence>
<accession>A0A914GQ14</accession>
<evidence type="ECO:0000256" key="4">
    <source>
        <dbReference type="ARBA" id="ARBA00022618"/>
    </source>
</evidence>
<keyword evidence="10" id="KW-0175">Coiled coil</keyword>
<feature type="region of interest" description="Disordered" evidence="11">
    <location>
        <begin position="622"/>
        <end position="657"/>
    </location>
</feature>
<dbReference type="SUPFAM" id="SSF140612">
    <property type="entry name" value="EB1 dimerisation domain-like"/>
    <property type="match status" value="1"/>
</dbReference>
<evidence type="ECO:0000256" key="9">
    <source>
        <dbReference type="PROSITE-ProRule" id="PRU00576"/>
    </source>
</evidence>
<dbReference type="FunFam" id="1.10.418.10:FF:000072">
    <property type="entry name" value="microtubule-associated protein RP/EB family member 2 isoform X2"/>
    <property type="match status" value="1"/>
</dbReference>
<sequence>MEWMKSINFLFTFTSPSAAAVEQRDLPKMPVVNVYSTSVTSENTSRFELLAWVNDCLQSKLTKIEEMATGAAYCHLTDFLFPSKVPLKKVKWNSRSDVDWMNNWRVLQQSWKTIGIDKPVPVQNLMRAKFQDNFEFLQWFKKFFDANYDGHEYDPVAARNYEEFPAALPGGSKQRAPPLQPPAGASRRAAAVPPVPSKSVARPAGTLMAQTAQSRAKASKALKPPAAQPVVGSSLVSLRRASPRSVAATPRPSSTTTRHHQPQHQHQQNGGGTASGSAGRASTGVFATKTLTTPEVNGLKQQLQVLEAQNSEVNAQLVQERERAQMLERERNFYFDKLRTIEILCGSCAMADGGLGGGGILRVDQVQAILWDRSECASSTDGGSSAHTRLSPQPRGDLPRLESPDAEQMHAMAMMQQQNSNKLNSSEAGQGNASGSLDTAHLEDTFLLGGAVGSASSAFENGSGTTVPNQPILDISDDKSVAEGGTERVESRQLEKDEQDSAVGLNNETFNTSEKRASTLLNLTHPVLSDGGIEGMAEASESNRTQTLEGGPTLMNTTHPVPTRGTTGDEPPQQQQQVQDGQNEGTNAPGAAAVADESSLLFDPSLSALSGACPLVNIIDSPPTKLTFEGTETDKTEPLELCPDTPQQKVHSSDTVV</sequence>
<evidence type="ECO:0000256" key="2">
    <source>
        <dbReference type="ARBA" id="ARBA00010729"/>
    </source>
</evidence>
<keyword evidence="6" id="KW-0498">Mitosis</keyword>
<feature type="signal peptide" evidence="12">
    <location>
        <begin position="1"/>
        <end position="19"/>
    </location>
</feature>
<reference evidence="16" key="1">
    <citation type="submission" date="2022-11" db="UniProtKB">
        <authorList>
            <consortium name="WormBaseParasite"/>
        </authorList>
    </citation>
    <scope>IDENTIFICATION</scope>
</reference>
<evidence type="ECO:0000256" key="7">
    <source>
        <dbReference type="ARBA" id="ARBA00023212"/>
    </source>
</evidence>
<keyword evidence="5 9" id="KW-0493">Microtubule</keyword>
<dbReference type="Pfam" id="PF03271">
    <property type="entry name" value="EB1"/>
    <property type="match status" value="1"/>
</dbReference>
<evidence type="ECO:0000259" key="14">
    <source>
        <dbReference type="PROSITE" id="PS51230"/>
    </source>
</evidence>
<proteinExistence type="inferred from homology"/>
<dbReference type="GO" id="GO:0051301">
    <property type="term" value="P:cell division"/>
    <property type="evidence" value="ECO:0007669"/>
    <property type="project" value="UniProtKB-KW"/>
</dbReference>
<dbReference type="InterPro" id="IPR036872">
    <property type="entry name" value="CH_dom_sf"/>
</dbReference>
<keyword evidence="4" id="KW-0132">Cell division</keyword>
<dbReference type="InterPro" id="IPR001715">
    <property type="entry name" value="CH_dom"/>
</dbReference>
<evidence type="ECO:0000256" key="5">
    <source>
        <dbReference type="ARBA" id="ARBA00022701"/>
    </source>
</evidence>
<evidence type="ECO:0000256" key="12">
    <source>
        <dbReference type="SAM" id="SignalP"/>
    </source>
</evidence>
<organism evidence="15 16">
    <name type="scientific">Globodera rostochiensis</name>
    <name type="common">Golden nematode worm</name>
    <name type="synonym">Heterodera rostochiensis</name>
    <dbReference type="NCBI Taxonomy" id="31243"/>
    <lineage>
        <taxon>Eukaryota</taxon>
        <taxon>Metazoa</taxon>
        <taxon>Ecdysozoa</taxon>
        <taxon>Nematoda</taxon>
        <taxon>Chromadorea</taxon>
        <taxon>Rhabditida</taxon>
        <taxon>Tylenchina</taxon>
        <taxon>Tylenchomorpha</taxon>
        <taxon>Tylenchoidea</taxon>
        <taxon>Heteroderidae</taxon>
        <taxon>Heteroderinae</taxon>
        <taxon>Globodera</taxon>
    </lineage>
</organism>
<dbReference type="Gene3D" id="1.20.5.1430">
    <property type="match status" value="1"/>
</dbReference>
<dbReference type="InterPro" id="IPR036133">
    <property type="entry name" value="EB1_C_sf"/>
</dbReference>
<dbReference type="AlphaFoldDB" id="A0A914GQ14"/>
<dbReference type="GO" id="GO:0008017">
    <property type="term" value="F:microtubule binding"/>
    <property type="evidence" value="ECO:0007669"/>
    <property type="project" value="InterPro"/>
</dbReference>
<feature type="domain" description="EB1 C-terminal" evidence="14">
    <location>
        <begin position="302"/>
        <end position="379"/>
    </location>
</feature>
<dbReference type="SUPFAM" id="SSF47576">
    <property type="entry name" value="Calponin-homology domain, CH-domain"/>
    <property type="match status" value="1"/>
</dbReference>
<feature type="domain" description="Calponin-homology (CH)" evidence="13">
    <location>
        <begin position="43"/>
        <end position="145"/>
    </location>
</feature>
<feature type="region of interest" description="Disordered" evidence="11">
    <location>
        <begin position="539"/>
        <end position="592"/>
    </location>
</feature>
<evidence type="ECO:0000256" key="10">
    <source>
        <dbReference type="SAM" id="Coils"/>
    </source>
</evidence>
<evidence type="ECO:0000256" key="1">
    <source>
        <dbReference type="ARBA" id="ARBA00004245"/>
    </source>
</evidence>
<feature type="compositionally biased region" description="Polar residues" evidence="11">
    <location>
        <begin position="419"/>
        <end position="437"/>
    </location>
</feature>
<comment type="subcellular location">
    <subcellularLocation>
        <location evidence="1">Cytoplasm</location>
        <location evidence="1">Cytoskeleton</location>
    </subcellularLocation>
</comment>
<feature type="chain" id="PRO_5037599093" evidence="12">
    <location>
        <begin position="20"/>
        <end position="657"/>
    </location>
</feature>
<comment type="similarity">
    <text evidence="2">Belongs to the MAPRE family.</text>
</comment>
<evidence type="ECO:0000256" key="6">
    <source>
        <dbReference type="ARBA" id="ARBA00022776"/>
    </source>
</evidence>
<keyword evidence="7" id="KW-0206">Cytoskeleton</keyword>
<feature type="region of interest" description="Disordered" evidence="11">
    <location>
        <begin position="377"/>
        <end position="402"/>
    </location>
</feature>
<keyword evidence="3" id="KW-0963">Cytoplasm</keyword>
<name>A0A914GQ14_GLORO</name>
<dbReference type="Pfam" id="PF00307">
    <property type="entry name" value="CH"/>
    <property type="match status" value="1"/>
</dbReference>
<feature type="region of interest" description="Disordered" evidence="11">
    <location>
        <begin position="167"/>
        <end position="280"/>
    </location>
</feature>
<dbReference type="InterPro" id="IPR027328">
    <property type="entry name" value="MAPRE"/>
</dbReference>
<feature type="compositionally biased region" description="Polar residues" evidence="11">
    <location>
        <begin position="459"/>
        <end position="469"/>
    </location>
</feature>
<feature type="compositionally biased region" description="Polar residues" evidence="11">
    <location>
        <begin position="645"/>
        <end position="657"/>
    </location>
</feature>